<dbReference type="AlphaFoldDB" id="X0TDZ2"/>
<proteinExistence type="predicted"/>
<accession>X0TDZ2</accession>
<sequence length="103" mass="11592">MSDVTTPRIELTLWFDRWQKVRDVIEGSEAVKNAGARYLPVLNPTDISAENIARNQQYIFRAYWFGATSRTLEGMIGIAFNKEPQIEIPSSMDILLTDVDGAG</sequence>
<evidence type="ECO:0000313" key="1">
    <source>
        <dbReference type="EMBL" id="GAF91434.1"/>
    </source>
</evidence>
<gene>
    <name evidence="1" type="ORF">S01H1_25678</name>
</gene>
<protein>
    <submittedName>
        <fullName evidence="1">Uncharacterized protein</fullName>
    </submittedName>
</protein>
<feature type="non-terminal residue" evidence="1">
    <location>
        <position position="103"/>
    </location>
</feature>
<organism evidence="1">
    <name type="scientific">marine sediment metagenome</name>
    <dbReference type="NCBI Taxonomy" id="412755"/>
    <lineage>
        <taxon>unclassified sequences</taxon>
        <taxon>metagenomes</taxon>
        <taxon>ecological metagenomes</taxon>
    </lineage>
</organism>
<name>X0TDZ2_9ZZZZ</name>
<comment type="caution">
    <text evidence="1">The sequence shown here is derived from an EMBL/GenBank/DDBJ whole genome shotgun (WGS) entry which is preliminary data.</text>
</comment>
<reference evidence="1" key="1">
    <citation type="journal article" date="2014" name="Front. Microbiol.">
        <title>High frequency of phylogenetically diverse reductive dehalogenase-homologous genes in deep subseafloor sedimentary metagenomes.</title>
        <authorList>
            <person name="Kawai M."/>
            <person name="Futagami T."/>
            <person name="Toyoda A."/>
            <person name="Takaki Y."/>
            <person name="Nishi S."/>
            <person name="Hori S."/>
            <person name="Arai W."/>
            <person name="Tsubouchi T."/>
            <person name="Morono Y."/>
            <person name="Uchiyama I."/>
            <person name="Ito T."/>
            <person name="Fujiyama A."/>
            <person name="Inagaki F."/>
            <person name="Takami H."/>
        </authorList>
    </citation>
    <scope>NUCLEOTIDE SEQUENCE</scope>
    <source>
        <strain evidence="1">Expedition CK06-06</strain>
    </source>
</reference>
<dbReference type="EMBL" id="BARS01015524">
    <property type="protein sequence ID" value="GAF91434.1"/>
    <property type="molecule type" value="Genomic_DNA"/>
</dbReference>